<keyword evidence="2" id="KW-1185">Reference proteome</keyword>
<name>A0A1H8VG88_9PROT</name>
<proteinExistence type="predicted"/>
<sequence length="602" mass="63761">MWIYQKWSAHINGGILLQVDARRGVGSYSGSLRPNATLRFPNNGGWIQVSEGTQAKISQLTYDLVSESGSAFINEIAINVRAGSISTNDNVLNLENGSRIALTSIDIEQKPGVTIVKDGDISGALGSQSVLLLSSSAGKKSTVTFNKGEVDMKHVRMMYSDNSSSLKAQYAQIKGDIRDAFFYFSERNSLSFSNLSFQVDLKCESVTAECDGVEWSSDGKVKLVGSISPFEANINGGSWALDSINTLRVTSGAIKAPLLKLDSTAAFFPISGRFNKFELQVDSQNFRLSSDSSVALASVKLRSNDINLSPDESYPSGSMSFDGSINSATFGNIDRVGVANASMSLSLSRKPADTVQIDDGTISASATVKDSANDDASASVNLSSIRASASELTADFSMALNSLGTTVRIPPEHKSEKEGGDLSSIEANINLHEVPIGVTLARPFIFSGKLTAKEGIVNIAPINGVPLALDISVPSQELVYINVNHRFPGGSENLCNPKVNLNGGVNRINGQADFALNNGSVSLNLRNFVLEGNISMSAEDRNCKYVAGLICGAIGSIAGPAGAISGAYLCASKVQAAEKQASEKINEAIHDTISSYKFTLGQ</sequence>
<protein>
    <submittedName>
        <fullName evidence="1">Uncharacterized protein</fullName>
    </submittedName>
</protein>
<accession>A0A1H8VG88</accession>
<evidence type="ECO:0000313" key="2">
    <source>
        <dbReference type="Proteomes" id="UP000198814"/>
    </source>
</evidence>
<reference evidence="2" key="1">
    <citation type="submission" date="2016-10" db="EMBL/GenBank/DDBJ databases">
        <authorList>
            <person name="Varghese N."/>
            <person name="Submissions S."/>
        </authorList>
    </citation>
    <scope>NUCLEOTIDE SEQUENCE [LARGE SCALE GENOMIC DNA]</scope>
    <source>
        <strain evidence="2">Nm76</strain>
    </source>
</reference>
<dbReference type="AlphaFoldDB" id="A0A1H8VG88"/>
<dbReference type="Proteomes" id="UP000198814">
    <property type="component" value="Unassembled WGS sequence"/>
</dbReference>
<evidence type="ECO:0000313" key="1">
    <source>
        <dbReference type="EMBL" id="SEP13878.1"/>
    </source>
</evidence>
<organism evidence="1 2">
    <name type="scientific">Nitrosomonas oligotropha</name>
    <dbReference type="NCBI Taxonomy" id="42354"/>
    <lineage>
        <taxon>Bacteria</taxon>
        <taxon>Pseudomonadati</taxon>
        <taxon>Pseudomonadota</taxon>
        <taxon>Betaproteobacteria</taxon>
        <taxon>Nitrosomonadales</taxon>
        <taxon>Nitrosomonadaceae</taxon>
        <taxon>Nitrosomonas</taxon>
    </lineage>
</organism>
<gene>
    <name evidence="1" type="ORF">SAMN05216333_1545</name>
</gene>
<dbReference type="EMBL" id="FODO01000054">
    <property type="protein sequence ID" value="SEP13878.1"/>
    <property type="molecule type" value="Genomic_DNA"/>
</dbReference>